<gene>
    <name evidence="3" type="ORF">GWC95_10870</name>
</gene>
<proteinExistence type="predicted"/>
<dbReference type="InterPro" id="IPR017850">
    <property type="entry name" value="Alkaline_phosphatase_core_sf"/>
</dbReference>
<keyword evidence="1" id="KW-0732">Signal</keyword>
<evidence type="ECO:0000313" key="4">
    <source>
        <dbReference type="Proteomes" id="UP000753802"/>
    </source>
</evidence>
<feature type="chain" id="PRO_5047385990" evidence="1">
    <location>
        <begin position="19"/>
        <end position="358"/>
    </location>
</feature>
<organism evidence="3 4">
    <name type="scientific">Sediminibacterium roseum</name>
    <dbReference type="NCBI Taxonomy" id="1978412"/>
    <lineage>
        <taxon>Bacteria</taxon>
        <taxon>Pseudomonadati</taxon>
        <taxon>Bacteroidota</taxon>
        <taxon>Chitinophagia</taxon>
        <taxon>Chitinophagales</taxon>
        <taxon>Chitinophagaceae</taxon>
        <taxon>Sediminibacterium</taxon>
    </lineage>
</organism>
<evidence type="ECO:0000313" key="3">
    <source>
        <dbReference type="EMBL" id="NCI50426.1"/>
    </source>
</evidence>
<dbReference type="EMBL" id="JAACJS010000012">
    <property type="protein sequence ID" value="NCI50426.1"/>
    <property type="molecule type" value="Genomic_DNA"/>
</dbReference>
<feature type="domain" description="Metalloenzyme" evidence="2">
    <location>
        <begin position="205"/>
        <end position="287"/>
    </location>
</feature>
<feature type="signal peptide" evidence="1">
    <location>
        <begin position="1"/>
        <end position="18"/>
    </location>
</feature>
<dbReference type="SUPFAM" id="SSF53649">
    <property type="entry name" value="Alkaline phosphatase-like"/>
    <property type="match status" value="1"/>
</dbReference>
<accession>A0ABW9ZTH2</accession>
<evidence type="ECO:0000256" key="1">
    <source>
        <dbReference type="SAM" id="SignalP"/>
    </source>
</evidence>
<dbReference type="Pfam" id="PF01676">
    <property type="entry name" value="Metalloenzyme"/>
    <property type="match status" value="1"/>
</dbReference>
<sequence length="358" mass="40820">MKPIFVLFFVLLSLMSASQPSTPPARNIFIITLDGFRWQEVFRGADPELIRNTNYVKDTALICRQYWDDDPIIRRNKLLPFFWSVIAGNGQLSGNRDFENDVNVANLYKISYPGYNEIFTGYADKRFIPNLAVRNANINILEYLNAKNEYHGKVAAFSSWNVLPFILNEEAGDVPVNSGYEMLEEGGDTLNVMINEVQKNIVRKSNTRHDQLTFTSAKNYIEQHHPRVLFLGFGETDEFAHKGAYDRYLQKAHQADEMIAELWYLVQTDPFYKDNTTLIITTDHGRGQKTSSWNKHGFWVKGSGQTWMAMIGAGIKPVGELRYKDQTYQKQIAATVSGLLGEKFTTNHPVGNPISLSK</sequence>
<comment type="caution">
    <text evidence="3">The sequence shown here is derived from an EMBL/GenBank/DDBJ whole genome shotgun (WGS) entry which is preliminary data.</text>
</comment>
<evidence type="ECO:0000259" key="2">
    <source>
        <dbReference type="Pfam" id="PF01676"/>
    </source>
</evidence>
<protein>
    <submittedName>
        <fullName evidence="3">Phosphoglyceromutase</fullName>
    </submittedName>
</protein>
<keyword evidence="4" id="KW-1185">Reference proteome</keyword>
<dbReference type="RefSeq" id="WP_161818722.1">
    <property type="nucleotide sequence ID" value="NZ_JAACJS010000012.1"/>
</dbReference>
<reference evidence="3 4" key="1">
    <citation type="submission" date="2020-01" db="EMBL/GenBank/DDBJ databases">
        <title>Genome analysis.</title>
        <authorList>
            <person name="Wu S."/>
            <person name="Wang G."/>
        </authorList>
    </citation>
    <scope>NUCLEOTIDE SEQUENCE [LARGE SCALE GENOMIC DNA]</scope>
    <source>
        <strain evidence="3 4">SYL130</strain>
    </source>
</reference>
<dbReference type="InterPro" id="IPR006124">
    <property type="entry name" value="Metalloenzyme"/>
</dbReference>
<dbReference type="Gene3D" id="3.40.720.10">
    <property type="entry name" value="Alkaline Phosphatase, subunit A"/>
    <property type="match status" value="1"/>
</dbReference>
<dbReference type="Proteomes" id="UP000753802">
    <property type="component" value="Unassembled WGS sequence"/>
</dbReference>
<name>A0ABW9ZTH2_9BACT</name>